<feature type="compositionally biased region" description="Polar residues" evidence="1">
    <location>
        <begin position="1253"/>
        <end position="1262"/>
    </location>
</feature>
<sequence>MESCDRCVKLTTKVESLTAQNKKILELLKVLNAAKKHKEQLIDSTLEFIKSKDEDYKKEKIKIKELAIRVKTTTTESVLRNVPKQIDECSALYIQKSTELQNYAQAVEMARVAKMELETKTLELDGNRMYVKQLIADAAQEREKNKLLNGSLANGKLVASKASAKQKKLEKECAMLTNVHSYQTKVEAGVKRALKKLEANEPNSTKSCLRILHNLVSFFTSGPLFEKRIKKESGENSKDVARNDSPHSISSGYSSGAGSPWTTPYNTPQQSEQINTKFTCSFTPEGNFVLFPAPLPPQSTSANTCATNMISTASTSNSTCSTSTVTNCTSTDKSGTSSGSTPNQYSITSPRVTTSVFSPPRPIKTEPAAAASEVPASNWSMGCDDSSDDDNDAGTDGTDHQNETDTDDNKCDKEPTSREDEALTNKQKISDKVIENTLNRDTIKMRKIEISSEKSTNKSVEHDPIGHEISQNTLESHKYGTDKAEKTEITCEKQASAPIEGSKLLQVDGKMEAKTDTPANSNSFDADMEPVDISSKDQDLSKCDDDTESDSEHEEVVQRLAKASGVCTDEILQLPDIGVDNDCDSKPKVNKKKDVEMELKKDKIMETSSGLDKQETKRLAMFGTKSEKKTQPSKPKLNRQRKPKSQPLDSQRSKKKTKKEIEDELVKAAKLLEENLFEDALSEKEETPVENSKISNHSVSFDAVHECTENTTKLDNSCEEKDVGFSVANGFHSCSLSDDESVDLENDDEDNSRIEKSVMTVGETKASPCSKKTDGKINDSIGSENCLKTSADANLKGIQATKQKNPIKSINSENEPTKSDTSPKTRGIDLPVAKGPPKRHSLRNLDKSPKSSDKKPVTRRPTRKSNNSKQTSEESDDGDEKPLALRLRRKTCTPQKTCENKSQETPVKRQSSRRKTTRNSSKLDSSLDEDIGASISKDLETSLSDNESITVENVKGGCATNNSSMILDKDVKTDDTINTANTPHKSQHTFEEKKETSKMPATRQSKRKSSNCQDSCNEKSGSDANEPRLRRQPTRNRSNSKKICYENPESDNDQDISDDEKPVKRQSLRTRKTEQSCDAEKSTGRYSLRKIDNTPKKKEVTGNEEKKPGRPPSLKRKTTRNTSIVDKSVAETAIQDGASDDTEMNNTRSLVDNTSPIVVDEIKVNKSSMIKDKFMEAEGEISTETKAEGDEIEESVDSESVLSEDVMQIFKDMEVMKNITIVENLTASPCRKRKVESSTTNIPLSELSESSDDTPLSKLSESSDSDHIVPNGVESNENNANLELEEDNSDIDKPNDQSVRDSLRIVKVPNHFESHVDDNSCPELEEDTSEINKSNVQTEDVLSSEIFETEDPLKIVKNEIISQQEMNKNRIENDKDRIQNGKDTRLMDSKTKENGVPDTDESNDGNFKTSLGAKASQNLCSLNKFNNISKSILSKPVVFVSSAATKAHNVKDELLDTSKDVTASSNCKEPTIVENKFKHPNINSKPIEKMRNRHIPIHCALDHNSLQPDPTQRNKGIQRLIPNHVKSESTVNTETRKSEVSQNESILSPTPMNVEANGVPNRTRKSRVAHPNKKIQHSSLTEKSIESKNSELISPIKSKELISPIKSKEIISPIKSKVVTMQPRLH</sequence>
<feature type="compositionally biased region" description="Polar residues" evidence="1">
    <location>
        <begin position="780"/>
        <end position="792"/>
    </location>
</feature>
<protein>
    <submittedName>
        <fullName evidence="2">Uncharacterized protein</fullName>
    </submittedName>
</protein>
<feature type="compositionally biased region" description="Polar residues" evidence="1">
    <location>
        <begin position="342"/>
        <end position="357"/>
    </location>
</feature>
<feature type="region of interest" description="Disordered" evidence="1">
    <location>
        <begin position="736"/>
        <end position="1149"/>
    </location>
</feature>
<feature type="compositionally biased region" description="Basic and acidic residues" evidence="1">
    <location>
        <begin position="1367"/>
        <end position="1395"/>
    </location>
</feature>
<feature type="region of interest" description="Disordered" evidence="1">
    <location>
        <begin position="1314"/>
        <end position="1337"/>
    </location>
</feature>
<accession>A0A8D8XSS6</accession>
<feature type="compositionally biased region" description="Low complexity" evidence="1">
    <location>
        <begin position="313"/>
        <end position="341"/>
    </location>
</feature>
<feature type="compositionally biased region" description="Acidic residues" evidence="1">
    <location>
        <begin position="737"/>
        <end position="750"/>
    </location>
</feature>
<feature type="compositionally biased region" description="Acidic residues" evidence="1">
    <location>
        <begin position="1048"/>
        <end position="1058"/>
    </location>
</feature>
<organism evidence="2">
    <name type="scientific">Cacopsylla melanoneura</name>
    <dbReference type="NCBI Taxonomy" id="428564"/>
    <lineage>
        <taxon>Eukaryota</taxon>
        <taxon>Metazoa</taxon>
        <taxon>Ecdysozoa</taxon>
        <taxon>Arthropoda</taxon>
        <taxon>Hexapoda</taxon>
        <taxon>Insecta</taxon>
        <taxon>Pterygota</taxon>
        <taxon>Neoptera</taxon>
        <taxon>Paraneoptera</taxon>
        <taxon>Hemiptera</taxon>
        <taxon>Sternorrhyncha</taxon>
        <taxon>Psylloidea</taxon>
        <taxon>Psyllidae</taxon>
        <taxon>Psyllinae</taxon>
        <taxon>Cacopsylla</taxon>
    </lineage>
</organism>
<feature type="region of interest" description="Disordered" evidence="1">
    <location>
        <begin position="604"/>
        <end position="661"/>
    </location>
</feature>
<feature type="compositionally biased region" description="Basic and acidic residues" evidence="1">
    <location>
        <begin position="1016"/>
        <end position="1029"/>
    </location>
</feature>
<feature type="region of interest" description="Disordered" evidence="1">
    <location>
        <begin position="1230"/>
        <end position="1296"/>
    </location>
</feature>
<feature type="compositionally biased region" description="Polar residues" evidence="1">
    <location>
        <begin position="800"/>
        <end position="814"/>
    </location>
</feature>
<name>A0A8D8XSS6_9HEMI</name>
<feature type="compositionally biased region" description="Polar residues" evidence="1">
    <location>
        <begin position="941"/>
        <end position="951"/>
    </location>
</feature>
<feature type="compositionally biased region" description="Basic and acidic residues" evidence="1">
    <location>
        <begin position="1071"/>
        <end position="1108"/>
    </location>
</feature>
<feature type="compositionally biased region" description="Low complexity" evidence="1">
    <location>
        <begin position="246"/>
        <end position="259"/>
    </location>
</feature>
<feature type="compositionally biased region" description="Basic and acidic residues" evidence="1">
    <location>
        <begin position="231"/>
        <end position="245"/>
    </location>
</feature>
<proteinExistence type="predicted"/>
<feature type="compositionally biased region" description="Polar residues" evidence="1">
    <location>
        <begin position="260"/>
        <end position="272"/>
    </location>
</feature>
<feature type="compositionally biased region" description="Basic and acidic residues" evidence="1">
    <location>
        <begin position="988"/>
        <end position="997"/>
    </location>
</feature>
<feature type="region of interest" description="Disordered" evidence="1">
    <location>
        <begin position="231"/>
        <end position="272"/>
    </location>
</feature>
<feature type="compositionally biased region" description="Basic and acidic residues" evidence="1">
    <location>
        <begin position="843"/>
        <end position="856"/>
    </location>
</feature>
<feature type="compositionally biased region" description="Basic and acidic residues" evidence="1">
    <location>
        <begin position="397"/>
        <end position="428"/>
    </location>
</feature>
<evidence type="ECO:0000256" key="1">
    <source>
        <dbReference type="SAM" id="MobiDB-lite"/>
    </source>
</evidence>
<feature type="compositionally biased region" description="Basic and acidic residues" evidence="1">
    <location>
        <begin position="534"/>
        <end position="544"/>
    </location>
</feature>
<feature type="region of interest" description="Disordered" evidence="1">
    <location>
        <begin position="313"/>
        <end position="428"/>
    </location>
</feature>
<feature type="region of interest" description="Disordered" evidence="1">
    <location>
        <begin position="576"/>
        <end position="595"/>
    </location>
</feature>
<feature type="compositionally biased region" description="Basic and acidic residues" evidence="1">
    <location>
        <begin position="583"/>
        <end position="595"/>
    </location>
</feature>
<evidence type="ECO:0000313" key="2">
    <source>
        <dbReference type="EMBL" id="CAG6705904.1"/>
    </source>
</evidence>
<feature type="region of interest" description="Disordered" evidence="1">
    <location>
        <begin position="1567"/>
        <end position="1587"/>
    </location>
</feature>
<feature type="region of interest" description="Disordered" evidence="1">
    <location>
        <begin position="511"/>
        <end position="557"/>
    </location>
</feature>
<feature type="compositionally biased region" description="Basic residues" evidence="1">
    <location>
        <begin position="1567"/>
        <end position="1576"/>
    </location>
</feature>
<reference evidence="2" key="1">
    <citation type="submission" date="2021-05" db="EMBL/GenBank/DDBJ databases">
        <authorList>
            <person name="Alioto T."/>
            <person name="Alioto T."/>
            <person name="Gomez Garrido J."/>
        </authorList>
    </citation>
    <scope>NUCLEOTIDE SEQUENCE</scope>
</reference>
<feature type="region of interest" description="Disordered" evidence="1">
    <location>
        <begin position="1367"/>
        <end position="1406"/>
    </location>
</feature>
<feature type="compositionally biased region" description="Basic residues" evidence="1">
    <location>
        <begin position="1030"/>
        <end position="1040"/>
    </location>
</feature>
<feature type="compositionally biased region" description="Low complexity" evidence="1">
    <location>
        <begin position="366"/>
        <end position="377"/>
    </location>
</feature>
<feature type="compositionally biased region" description="Basic and acidic residues" evidence="1">
    <location>
        <begin position="815"/>
        <end position="827"/>
    </location>
</feature>
<dbReference type="EMBL" id="HBUF01342809">
    <property type="protein sequence ID" value="CAG6705904.1"/>
    <property type="molecule type" value="Transcribed_RNA"/>
</dbReference>